<dbReference type="Pfam" id="PF02780">
    <property type="entry name" value="Transketolase_C"/>
    <property type="match status" value="1"/>
</dbReference>
<keyword evidence="2" id="KW-0560">Oxidoreductase</keyword>
<dbReference type="SMART" id="SM00861">
    <property type="entry name" value="Transket_pyr"/>
    <property type="match status" value="1"/>
</dbReference>
<dbReference type="InterPro" id="IPR005475">
    <property type="entry name" value="Transketolase-like_Pyr-bd"/>
</dbReference>
<protein>
    <submittedName>
        <fullName evidence="5">Pyruvate dehydrogenase E1 component beta subunit</fullName>
    </submittedName>
</protein>
<dbReference type="OrthoDB" id="9771835at2"/>
<dbReference type="InterPro" id="IPR029061">
    <property type="entry name" value="THDP-binding"/>
</dbReference>
<proteinExistence type="predicted"/>
<dbReference type="SUPFAM" id="SSF52922">
    <property type="entry name" value="TK C-terminal domain-like"/>
    <property type="match status" value="1"/>
</dbReference>
<sequence>MSRMLNLIQAINEALDLKLADDPRVVLLGEDIGKNGGVFRATDGLLEKYGEERVIDTPLAESAIIGTAMGMAVNGLIPVPEIQFLAFIFPALDQLFSHVARMRYRSQGQFPVPMTIRTPYGAGIHGPELHAESVESFFAHTPGLKVVVPSGPYDAKGLLISAIEDPDPVVFLEPTKLYRAFREEVPEGLYRIPIGKAKRVREGEDVSVFAWGAMLRTALKVADQLERERGLTCDVIDLRTLYPLDRDAIVESVQKTGRAVVVHEAHKTAGLGAEIVSLINEEALLYLRAPVKRVAGFDVPVPFFALEDEYMPTEARIRAGIEETITF</sequence>
<keyword evidence="6" id="KW-1185">Reference proteome</keyword>
<evidence type="ECO:0000256" key="1">
    <source>
        <dbReference type="ARBA" id="ARBA00001964"/>
    </source>
</evidence>
<evidence type="ECO:0000256" key="2">
    <source>
        <dbReference type="ARBA" id="ARBA00023002"/>
    </source>
</evidence>
<gene>
    <name evidence="5" type="ORF">SAMN05421799_107152</name>
</gene>
<dbReference type="RefSeq" id="WP_076347512.1">
    <property type="nucleotide sequence ID" value="NZ_FTOO01000007.1"/>
</dbReference>
<dbReference type="Gene3D" id="3.40.50.920">
    <property type="match status" value="1"/>
</dbReference>
<dbReference type="Pfam" id="PF02779">
    <property type="entry name" value="Transket_pyr"/>
    <property type="match status" value="1"/>
</dbReference>
<dbReference type="STRING" id="252246.SAMN05421799_107152"/>
<comment type="cofactor">
    <cofactor evidence="1">
        <name>thiamine diphosphate</name>
        <dbReference type="ChEBI" id="CHEBI:58937"/>
    </cofactor>
</comment>
<reference evidence="6" key="1">
    <citation type="submission" date="2017-01" db="EMBL/GenBank/DDBJ databases">
        <authorList>
            <person name="Varghese N."/>
            <person name="Submissions S."/>
        </authorList>
    </citation>
    <scope>NUCLEOTIDE SEQUENCE [LARGE SCALE GENOMIC DNA]</scope>
    <source>
        <strain evidence="6">DSM 16176</strain>
    </source>
</reference>
<dbReference type="Proteomes" id="UP000186156">
    <property type="component" value="Unassembled WGS sequence"/>
</dbReference>
<dbReference type="GO" id="GO:0016491">
    <property type="term" value="F:oxidoreductase activity"/>
    <property type="evidence" value="ECO:0007669"/>
    <property type="project" value="UniProtKB-KW"/>
</dbReference>
<evidence type="ECO:0000313" key="6">
    <source>
        <dbReference type="Proteomes" id="UP000186156"/>
    </source>
</evidence>
<evidence type="ECO:0000256" key="3">
    <source>
        <dbReference type="ARBA" id="ARBA00023052"/>
    </source>
</evidence>
<dbReference type="InterPro" id="IPR009014">
    <property type="entry name" value="Transketo_C/PFOR_II"/>
</dbReference>
<accession>A0A1N7N8S4</accession>
<dbReference type="FunFam" id="3.40.50.970:FF:000001">
    <property type="entry name" value="Pyruvate dehydrogenase E1 beta subunit"/>
    <property type="match status" value="1"/>
</dbReference>
<dbReference type="EMBL" id="FTOO01000007">
    <property type="protein sequence ID" value="SIS94764.1"/>
    <property type="molecule type" value="Genomic_DNA"/>
</dbReference>
<dbReference type="SUPFAM" id="SSF52518">
    <property type="entry name" value="Thiamin diphosphate-binding fold (THDP-binding)"/>
    <property type="match status" value="1"/>
</dbReference>
<dbReference type="AlphaFoldDB" id="A0A1N7N8S4"/>
<name>A0A1N7N8S4_9BACL</name>
<evidence type="ECO:0000313" key="5">
    <source>
        <dbReference type="EMBL" id="SIS94764.1"/>
    </source>
</evidence>
<organism evidence="5 6">
    <name type="scientific">Alicyclobacillus vulcanalis</name>
    <dbReference type="NCBI Taxonomy" id="252246"/>
    <lineage>
        <taxon>Bacteria</taxon>
        <taxon>Bacillati</taxon>
        <taxon>Bacillota</taxon>
        <taxon>Bacilli</taxon>
        <taxon>Bacillales</taxon>
        <taxon>Alicyclobacillaceae</taxon>
        <taxon>Alicyclobacillus</taxon>
    </lineage>
</organism>
<evidence type="ECO:0000259" key="4">
    <source>
        <dbReference type="SMART" id="SM00861"/>
    </source>
</evidence>
<dbReference type="PANTHER" id="PTHR43257">
    <property type="entry name" value="PYRUVATE DEHYDROGENASE E1 COMPONENT BETA SUBUNIT"/>
    <property type="match status" value="1"/>
</dbReference>
<keyword evidence="3" id="KW-0786">Thiamine pyrophosphate</keyword>
<keyword evidence="5" id="KW-0670">Pyruvate</keyword>
<feature type="domain" description="Transketolase-like pyrimidine-binding" evidence="4">
    <location>
        <begin position="5"/>
        <end position="180"/>
    </location>
</feature>
<dbReference type="PANTHER" id="PTHR43257:SF2">
    <property type="entry name" value="PYRUVATE DEHYDROGENASE E1 COMPONENT SUBUNIT BETA"/>
    <property type="match status" value="1"/>
</dbReference>
<dbReference type="Gene3D" id="3.40.50.970">
    <property type="match status" value="1"/>
</dbReference>
<dbReference type="InterPro" id="IPR033248">
    <property type="entry name" value="Transketolase_C"/>
</dbReference>
<dbReference type="FunFam" id="3.40.50.920:FF:000001">
    <property type="entry name" value="Pyruvate dehydrogenase E1 beta subunit"/>
    <property type="match status" value="1"/>
</dbReference>
<dbReference type="CDD" id="cd07036">
    <property type="entry name" value="TPP_PYR_E1-PDHc-beta_like"/>
    <property type="match status" value="1"/>
</dbReference>